<feature type="domain" description="DUF7133" evidence="7">
    <location>
        <begin position="289"/>
        <end position="667"/>
    </location>
</feature>
<keyword evidence="3" id="KW-0249">Electron transport</keyword>
<dbReference type="NCBIfam" id="TIGR02604">
    <property type="entry name" value="Piru_Ver_Nterm"/>
    <property type="match status" value="1"/>
</dbReference>
<dbReference type="InterPro" id="IPR008972">
    <property type="entry name" value="Cupredoxin"/>
</dbReference>
<dbReference type="SUPFAM" id="SSF63829">
    <property type="entry name" value="Calcium-dependent phosphotriesterase"/>
    <property type="match status" value="1"/>
</dbReference>
<protein>
    <submittedName>
        <fullName evidence="8">Putative membrane-bound dehydrogenase domain-containing protein</fullName>
    </submittedName>
</protein>
<dbReference type="Pfam" id="PF13646">
    <property type="entry name" value="HEAT_2"/>
    <property type="match status" value="1"/>
</dbReference>
<dbReference type="SUPFAM" id="SSF52317">
    <property type="entry name" value="Class I glutamine amidotransferase-like"/>
    <property type="match status" value="1"/>
</dbReference>
<dbReference type="Gene3D" id="1.25.10.10">
    <property type="entry name" value="Leucine-rich Repeat Variant"/>
    <property type="match status" value="1"/>
</dbReference>
<dbReference type="CDD" id="cd04233">
    <property type="entry name" value="Auracyanin"/>
    <property type="match status" value="1"/>
</dbReference>
<dbReference type="InterPro" id="IPR055557">
    <property type="entry name" value="DUF7133"/>
</dbReference>
<evidence type="ECO:0000259" key="6">
    <source>
        <dbReference type="Pfam" id="PF06283"/>
    </source>
</evidence>
<evidence type="ECO:0000256" key="1">
    <source>
        <dbReference type="ARBA" id="ARBA00022448"/>
    </source>
</evidence>
<keyword evidence="9" id="KW-1185">Reference proteome</keyword>
<feature type="domain" description="ThuA-like" evidence="6">
    <location>
        <begin position="51"/>
        <end position="248"/>
    </location>
</feature>
<keyword evidence="4" id="KW-0186">Copper</keyword>
<dbReference type="InterPro" id="IPR013428">
    <property type="entry name" value="Membrane-bound_put_N"/>
</dbReference>
<dbReference type="InterPro" id="IPR029062">
    <property type="entry name" value="Class_I_gatase-like"/>
</dbReference>
<organism evidence="8 9">
    <name type="scientific">Parapedobacter luteus</name>
    <dbReference type="NCBI Taxonomy" id="623280"/>
    <lineage>
        <taxon>Bacteria</taxon>
        <taxon>Pseudomonadati</taxon>
        <taxon>Bacteroidota</taxon>
        <taxon>Sphingobacteriia</taxon>
        <taxon>Sphingobacteriales</taxon>
        <taxon>Sphingobacteriaceae</taxon>
        <taxon>Parapedobacter</taxon>
    </lineage>
</organism>
<gene>
    <name evidence="8" type="ORF">SAMN05660226_00197</name>
</gene>
<name>A0A1T4ZW84_9SPHI</name>
<evidence type="ECO:0000313" key="9">
    <source>
        <dbReference type="Proteomes" id="UP000190541"/>
    </source>
</evidence>
<keyword evidence="2" id="KW-0479">Metal-binding</keyword>
<dbReference type="SUPFAM" id="SSF49503">
    <property type="entry name" value="Cupredoxins"/>
    <property type="match status" value="1"/>
</dbReference>
<dbReference type="GO" id="GO:0005507">
    <property type="term" value="F:copper ion binding"/>
    <property type="evidence" value="ECO:0007669"/>
    <property type="project" value="InterPro"/>
</dbReference>
<evidence type="ECO:0000256" key="2">
    <source>
        <dbReference type="ARBA" id="ARBA00022723"/>
    </source>
</evidence>
<dbReference type="Pfam" id="PF06283">
    <property type="entry name" value="ThuA"/>
    <property type="match status" value="1"/>
</dbReference>
<evidence type="ECO:0000259" key="5">
    <source>
        <dbReference type="Pfam" id="PF00127"/>
    </source>
</evidence>
<dbReference type="Gene3D" id="2.60.40.420">
    <property type="entry name" value="Cupredoxins - blue copper proteins"/>
    <property type="match status" value="1"/>
</dbReference>
<dbReference type="Pfam" id="PF23500">
    <property type="entry name" value="DUF7133"/>
    <property type="match status" value="1"/>
</dbReference>
<dbReference type="Gene3D" id="3.40.50.880">
    <property type="match status" value="1"/>
</dbReference>
<dbReference type="STRING" id="623280.SAMN05660226_00197"/>
<keyword evidence="1" id="KW-0813">Transport</keyword>
<dbReference type="EMBL" id="FUYS01000001">
    <property type="protein sequence ID" value="SKB26972.1"/>
    <property type="molecule type" value="Genomic_DNA"/>
</dbReference>
<evidence type="ECO:0000256" key="3">
    <source>
        <dbReference type="ARBA" id="ARBA00022982"/>
    </source>
</evidence>
<dbReference type="PANTHER" id="PTHR33546">
    <property type="entry name" value="LARGE, MULTIFUNCTIONAL SECRETED PROTEIN-RELATED"/>
    <property type="match status" value="1"/>
</dbReference>
<dbReference type="Pfam" id="PF00127">
    <property type="entry name" value="Copper-bind"/>
    <property type="match status" value="1"/>
</dbReference>
<evidence type="ECO:0000259" key="7">
    <source>
        <dbReference type="Pfam" id="PF23500"/>
    </source>
</evidence>
<dbReference type="AlphaFoldDB" id="A0A1T4ZW84"/>
<dbReference type="PANTHER" id="PTHR33546:SF1">
    <property type="entry name" value="LARGE, MULTIFUNCTIONAL SECRETED PROTEIN"/>
    <property type="match status" value="1"/>
</dbReference>
<dbReference type="InterPro" id="IPR011042">
    <property type="entry name" value="6-blade_b-propeller_TolB-like"/>
</dbReference>
<dbReference type="Proteomes" id="UP000190541">
    <property type="component" value="Unassembled WGS sequence"/>
</dbReference>
<dbReference type="InterPro" id="IPR011989">
    <property type="entry name" value="ARM-like"/>
</dbReference>
<dbReference type="InterPro" id="IPR016024">
    <property type="entry name" value="ARM-type_fold"/>
</dbReference>
<dbReference type="InterPro" id="IPR029010">
    <property type="entry name" value="ThuA-like"/>
</dbReference>
<dbReference type="InterPro" id="IPR000923">
    <property type="entry name" value="BlueCu_1"/>
</dbReference>
<evidence type="ECO:0000256" key="4">
    <source>
        <dbReference type="ARBA" id="ARBA00023008"/>
    </source>
</evidence>
<dbReference type="PROSITE" id="PS00196">
    <property type="entry name" value="COPPER_BLUE"/>
    <property type="match status" value="1"/>
</dbReference>
<dbReference type="SUPFAM" id="SSF48371">
    <property type="entry name" value="ARM repeat"/>
    <property type="match status" value="1"/>
</dbReference>
<evidence type="ECO:0000313" key="8">
    <source>
        <dbReference type="EMBL" id="SKB26972.1"/>
    </source>
</evidence>
<feature type="domain" description="Blue (type 1) copper" evidence="5">
    <location>
        <begin position="1067"/>
        <end position="1184"/>
    </location>
</feature>
<dbReference type="GO" id="GO:0009055">
    <property type="term" value="F:electron transfer activity"/>
    <property type="evidence" value="ECO:0007669"/>
    <property type="project" value="InterPro"/>
</dbReference>
<dbReference type="Gene3D" id="2.120.10.30">
    <property type="entry name" value="TolB, C-terminal domain"/>
    <property type="match status" value="1"/>
</dbReference>
<reference evidence="8 9" key="1">
    <citation type="submission" date="2017-02" db="EMBL/GenBank/DDBJ databases">
        <authorList>
            <person name="Peterson S.W."/>
        </authorList>
    </citation>
    <scope>NUCLEOTIDE SEQUENCE [LARGE SCALE GENOMIC DNA]</scope>
    <source>
        <strain evidence="8 9">DSM 22899</strain>
    </source>
</reference>
<proteinExistence type="predicted"/>
<sequence>MRSSFNVNKCQSNNKMNKLIRIGLLLLTPLFFLNCGGQKNKDDGPRRLELFFLGHASKHHDSELLADILAQAYFPEGINITYSVDPDDLTREDLYRYDGLIVYANHDSISPAQEKALLDYVASGKGFIPLHSASFCFRNSPEVVALIGGQFKSHGGGAFSAEIVMPDHPAVEGVEPFETEWDETYVHDKIADDIVVLMERVDSTHREPYTWVKEYGNGRVFYTAFGHDERTFRNPGFLQLVRSGIRWAVGEEAVKKMEEYTIAQPTYEAGRMPNYERRDPPPRYQHPLSPEESQTLIQVPVGFRLELFASEPDIKKPIAMDWDEKGRLWVIETVDYPNTVRNDKGQGDDRITICEDTDGDGKADKFTVFAEGLNIPTAFTFVNGGIVVAQAPHFLFLKDTDGDGKADVREVLIDGWGTYDTHAGPSNLRYGMDNKIWGTVGYSGFEGTIGGQPFKFGAGVYQFDGEAKQFEYLGNTSNNTWGLGFSEEFDVFISTANNEHSDFFAIPARYYEKANLHERGIEKIDAHYNMHVLTKDLRQVDVHGGFTAAAGHSLYTARAFPQEYWNRVAFISEPTGRLVHRHILEQVGAGFKEKGDGWNMIASADNWFGPVEAKVGPDGALWVLDWYNFIIQHNPTPEGFETGEGNAYIDPLRDNTKGRIYRLVHEDAKRYKPLKLNPERTSTLVNGLKSDNMFWRLTAQRLLVESGDKEAAGDLHKLIRDRSVDEVAVNGAATHAIWALHGLGLLDGSDESSISVVIEALKHPAPGVRRAAIQTLPATEPDVVQQLLASGVTQDPDLRVRLAAFLALSDAAPTAEIGSAVFEAAQQPENIGDKWVSHALLIAGTVHRQAFMDEYHQKLGHPDLSNTDGSLGERIVAGKRMTVLPLTTERGGTIGGRQIPDFVNQEISFVADVLPGEMRRVLLEGVLISHGDNRDGYAVFLKDGKIYFQVNQKGRKAIIHSADSLPGQFKVKASLLAGGKMTLAVDDKQVAEGKATGLFAEMPGGFIRIGHNRQRRWGDDSPRIANVGDYPDDFHFTGRLENTRLVIVNTHDVGEGEAVAADESITIKAVIGEMKYDVTNFTAKAGQTLKIIFENPDHMQHNLLVLKPGTLDRVGQAADDLAKQPNGVELQYIPNTPDVLFSTPLVNPEERYELTFTVPTTPGDYPYVCTFPGHWRIMQGVMRVTR</sequence>
<dbReference type="InterPro" id="IPR028871">
    <property type="entry name" value="BlueCu_1_BS"/>
</dbReference>
<accession>A0A1T4ZW84</accession>